<keyword evidence="13" id="KW-1185">Reference proteome</keyword>
<evidence type="ECO:0000256" key="8">
    <source>
        <dbReference type="ARBA" id="ARBA00022989"/>
    </source>
</evidence>
<dbReference type="AlphaFoldDB" id="A0A1Y1IN78"/>
<dbReference type="PANTHER" id="PTHR31620">
    <property type="entry name" value="PROTEIN RETICULATA-RELATED 2, CHLOROPLASTIC-RELATED"/>
    <property type="match status" value="1"/>
</dbReference>
<dbReference type="Gene3D" id="3.40.50.11550">
    <property type="match status" value="1"/>
</dbReference>
<dbReference type="Proteomes" id="UP000054558">
    <property type="component" value="Unassembled WGS sequence"/>
</dbReference>
<reference evidence="12 13" key="1">
    <citation type="journal article" date="2014" name="Nat. Commun.">
        <title>Klebsormidium flaccidum genome reveals primary factors for plant terrestrial adaptation.</title>
        <authorList>
            <person name="Hori K."/>
            <person name="Maruyama F."/>
            <person name="Fujisawa T."/>
            <person name="Togashi T."/>
            <person name="Yamamoto N."/>
            <person name="Seo M."/>
            <person name="Sato S."/>
            <person name="Yamada T."/>
            <person name="Mori H."/>
            <person name="Tajima N."/>
            <person name="Moriyama T."/>
            <person name="Ikeuchi M."/>
            <person name="Watanabe M."/>
            <person name="Wada H."/>
            <person name="Kobayashi K."/>
            <person name="Saito M."/>
            <person name="Masuda T."/>
            <person name="Sasaki-Sekimoto Y."/>
            <person name="Mashiguchi K."/>
            <person name="Awai K."/>
            <person name="Shimojima M."/>
            <person name="Masuda S."/>
            <person name="Iwai M."/>
            <person name="Nobusawa T."/>
            <person name="Narise T."/>
            <person name="Kondo S."/>
            <person name="Saito H."/>
            <person name="Sato R."/>
            <person name="Murakawa M."/>
            <person name="Ihara Y."/>
            <person name="Oshima-Yamada Y."/>
            <person name="Ohtaka K."/>
            <person name="Satoh M."/>
            <person name="Sonobe K."/>
            <person name="Ishii M."/>
            <person name="Ohtani R."/>
            <person name="Kanamori-Sato M."/>
            <person name="Honoki R."/>
            <person name="Miyazaki D."/>
            <person name="Mochizuki H."/>
            <person name="Umetsu J."/>
            <person name="Higashi K."/>
            <person name="Shibata D."/>
            <person name="Kamiya Y."/>
            <person name="Sato N."/>
            <person name="Nakamura Y."/>
            <person name="Tabata S."/>
            <person name="Ida S."/>
            <person name="Kurokawa K."/>
            <person name="Ohta H."/>
        </authorList>
    </citation>
    <scope>NUCLEOTIDE SEQUENCE [LARGE SCALE GENOMIC DNA]</scope>
    <source>
        <strain evidence="12 13">NIES-2285</strain>
    </source>
</reference>
<feature type="compositionally biased region" description="Basic and acidic residues" evidence="10">
    <location>
        <begin position="813"/>
        <end position="834"/>
    </location>
</feature>
<dbReference type="OrthoDB" id="205639at2759"/>
<dbReference type="InterPro" id="IPR007314">
    <property type="entry name" value="Cofac_haem-bd_dom"/>
</dbReference>
<comment type="similarity">
    <text evidence="3">Belongs to the RETICULATA family.</text>
</comment>
<dbReference type="EMBL" id="DF237650">
    <property type="protein sequence ID" value="GAQ90909.1"/>
    <property type="molecule type" value="Genomic_DNA"/>
</dbReference>
<protein>
    <recommendedName>
        <fullName evidence="11">Haem-binding uptake Tiki superfamily ChaN domain-containing protein</fullName>
    </recommendedName>
</protein>
<evidence type="ECO:0000256" key="3">
    <source>
        <dbReference type="ARBA" id="ARBA00010793"/>
    </source>
</evidence>
<accession>A0A1Y1IN78</accession>
<evidence type="ECO:0000256" key="4">
    <source>
        <dbReference type="ARBA" id="ARBA00022528"/>
    </source>
</evidence>
<dbReference type="STRING" id="105231.A0A1Y1IN78"/>
<gene>
    <name evidence="12" type="ORF">KFL_007010040</name>
</gene>
<sequence>MAVSSTAATTRSAWLQAEGCGIGRNAHGTGQTNVECGLMGGMQSFRGGGHSSWPSCSFLGASGAVRKLNAFGGKPLGRYAAHSSLRGRSWKPLAVRSELASSDTPPPKLDQNPESGVKAAPPEADENPDCETPAPSAGRRAFLASGAVLLTAAAWQTSARSDTPTPAPRRLTTRAERKKMKAEAEAAAAKAPPRPESRVYDSSVLGEPTSLTSKEGVWKKLAGSRVVYLGTTERVPVAEDQELILEITSKLRNLCFKERRPVTIALQVFPRTLQEPLNWYMGYRLTDAQLRAYVYYWPEEMFLRYLPLLKYCRDNGVRLYACGVPSQILRTVLIDGVEGLSPEDRKMYAPPKKGGGLLALNTSAIQVAGDMPGPPSASITLERTYFRFAQARSVVDYSMALAIAEGINAQGNMGVMIAVMGASHTAYGSRGQGVPARLAGKLKRQGQTVVMLNPEAQYNRKEGDVPVADFLWYSGTKVCTRNCFDRAEVARVMDAAGRVREALPTDIQAGLDQGLIPPDVLKDFFELQSSPLMAFFTERFQGLRERWLADPRFLQRLGIEEAISISTTLAAQYQKRGAKFWSELEYVITDVSRGAVVDFFTVWLPAPTLSFTPVDEFGASGFPTLFSGLPENAFQRGSLGRHWGLRERALAVLLGGAKLFLVGAVSSVGTVAITNGVKGLQERLRPQVEKPDAVKRSPVFKTAFVYASFLATSANLRYQAIAGIVENWVADYYLAPWPLAGAALSFTARTVNSFWGTAQWIDLARWAGLQAHKDEIVKPPEMGIPKPPLPGLPLTTTGEDNFPVTGGHSTADSAEHPPPHEVEASTSHKIETNKEVTVGNGAHDHVSGGNGHGESHQNGSGGANVTDKVGGQIEDVVDDPDLTLVAARGKESASQTGKE</sequence>
<dbReference type="PANTHER" id="PTHR31620:SF2">
    <property type="entry name" value="PROTEIN RETICULATA-RELATED 5, CHLOROPLASTIC"/>
    <property type="match status" value="1"/>
</dbReference>
<dbReference type="OMA" id="KSYASHW"/>
<feature type="region of interest" description="Disordered" evidence="10">
    <location>
        <begin position="157"/>
        <end position="203"/>
    </location>
</feature>
<evidence type="ECO:0000256" key="6">
    <source>
        <dbReference type="ARBA" id="ARBA00022692"/>
    </source>
</evidence>
<dbReference type="Pfam" id="PF04187">
    <property type="entry name" value="Cofac_haem_bdg"/>
    <property type="match status" value="1"/>
</dbReference>
<dbReference type="GO" id="GO:0016020">
    <property type="term" value="C:membrane"/>
    <property type="evidence" value="ECO:0007669"/>
    <property type="project" value="UniProtKB-SubCell"/>
</dbReference>
<feature type="domain" description="Haem-binding uptake Tiki superfamily ChaN" evidence="11">
    <location>
        <begin position="217"/>
        <end position="438"/>
    </location>
</feature>
<feature type="region of interest" description="Disordered" evidence="10">
    <location>
        <begin position="778"/>
        <end position="881"/>
    </location>
</feature>
<proteinExistence type="inferred from homology"/>
<evidence type="ECO:0000313" key="13">
    <source>
        <dbReference type="Proteomes" id="UP000054558"/>
    </source>
</evidence>
<dbReference type="Pfam" id="PF11891">
    <property type="entry name" value="RETICULATA-like"/>
    <property type="match status" value="1"/>
</dbReference>
<evidence type="ECO:0000256" key="1">
    <source>
        <dbReference type="ARBA" id="ARBA00004141"/>
    </source>
</evidence>
<evidence type="ECO:0000313" key="12">
    <source>
        <dbReference type="EMBL" id="GAQ90909.1"/>
    </source>
</evidence>
<keyword evidence="6" id="KW-0812">Transmembrane</keyword>
<keyword evidence="5" id="KW-0934">Plastid</keyword>
<evidence type="ECO:0000256" key="7">
    <source>
        <dbReference type="ARBA" id="ARBA00022946"/>
    </source>
</evidence>
<dbReference type="InterPro" id="IPR021825">
    <property type="entry name" value="RETICULATA-related"/>
</dbReference>
<evidence type="ECO:0000259" key="11">
    <source>
        <dbReference type="Pfam" id="PF04187"/>
    </source>
</evidence>
<evidence type="ECO:0000256" key="9">
    <source>
        <dbReference type="ARBA" id="ARBA00023136"/>
    </source>
</evidence>
<organism evidence="12 13">
    <name type="scientific">Klebsormidium nitens</name>
    <name type="common">Green alga</name>
    <name type="synonym">Ulothrix nitens</name>
    <dbReference type="NCBI Taxonomy" id="105231"/>
    <lineage>
        <taxon>Eukaryota</taxon>
        <taxon>Viridiplantae</taxon>
        <taxon>Streptophyta</taxon>
        <taxon>Klebsormidiophyceae</taxon>
        <taxon>Klebsormidiales</taxon>
        <taxon>Klebsormidiaceae</taxon>
        <taxon>Klebsormidium</taxon>
    </lineage>
</organism>
<dbReference type="SUPFAM" id="SSF159501">
    <property type="entry name" value="EreA/ChaN-like"/>
    <property type="match status" value="1"/>
</dbReference>
<comment type="subcellular location">
    <subcellularLocation>
        <location evidence="1">Membrane</location>
        <topology evidence="1">Multi-pass membrane protein</topology>
    </subcellularLocation>
    <subcellularLocation>
        <location evidence="2">Plastid</location>
        <location evidence="2">Chloroplast</location>
    </subcellularLocation>
</comment>
<name>A0A1Y1IN78_KLENI</name>
<keyword evidence="9" id="KW-0472">Membrane</keyword>
<evidence type="ECO:0000256" key="2">
    <source>
        <dbReference type="ARBA" id="ARBA00004229"/>
    </source>
</evidence>
<keyword evidence="8" id="KW-1133">Transmembrane helix</keyword>
<keyword evidence="7" id="KW-0809">Transit peptide</keyword>
<keyword evidence="4" id="KW-0150">Chloroplast</keyword>
<feature type="region of interest" description="Disordered" evidence="10">
    <location>
        <begin position="96"/>
        <end position="137"/>
    </location>
</feature>
<evidence type="ECO:0000256" key="5">
    <source>
        <dbReference type="ARBA" id="ARBA00022640"/>
    </source>
</evidence>
<evidence type="ECO:0000256" key="10">
    <source>
        <dbReference type="SAM" id="MobiDB-lite"/>
    </source>
</evidence>
<dbReference type="GO" id="GO:0009507">
    <property type="term" value="C:chloroplast"/>
    <property type="evidence" value="ECO:0007669"/>
    <property type="project" value="UniProtKB-SubCell"/>
</dbReference>